<dbReference type="KEGG" id="slf:JEQ17_27555"/>
<organism evidence="3 4">
    <name type="scientific">Streptomyces liliifuscus</name>
    <dbReference type="NCBI Taxonomy" id="2797636"/>
    <lineage>
        <taxon>Bacteria</taxon>
        <taxon>Bacillati</taxon>
        <taxon>Actinomycetota</taxon>
        <taxon>Actinomycetes</taxon>
        <taxon>Kitasatosporales</taxon>
        <taxon>Streptomycetaceae</taxon>
        <taxon>Streptomyces</taxon>
    </lineage>
</organism>
<evidence type="ECO:0000256" key="1">
    <source>
        <dbReference type="SAM" id="MobiDB-lite"/>
    </source>
</evidence>
<reference evidence="3 4" key="1">
    <citation type="submission" date="2020-12" db="EMBL/GenBank/DDBJ databases">
        <title>A novel species.</title>
        <authorList>
            <person name="Li K."/>
        </authorList>
    </citation>
    <scope>NUCLEOTIDE SEQUENCE [LARGE SCALE GENOMIC DNA]</scope>
    <source>
        <strain evidence="3 4">ZYC-3</strain>
    </source>
</reference>
<feature type="transmembrane region" description="Helical" evidence="2">
    <location>
        <begin position="58"/>
        <end position="75"/>
    </location>
</feature>
<keyword evidence="2" id="KW-1133">Transmembrane helix</keyword>
<evidence type="ECO:0000313" key="3">
    <source>
        <dbReference type="EMBL" id="QQM42807.1"/>
    </source>
</evidence>
<dbReference type="EMBL" id="CP066831">
    <property type="protein sequence ID" value="QQM42807.1"/>
    <property type="molecule type" value="Genomic_DNA"/>
</dbReference>
<evidence type="ECO:0000313" key="4">
    <source>
        <dbReference type="Proteomes" id="UP000595636"/>
    </source>
</evidence>
<protein>
    <recommendedName>
        <fullName evidence="5">DUF2637 domain-containing protein</fullName>
    </recommendedName>
</protein>
<dbReference type="AlphaFoldDB" id="A0A7T7I8M6"/>
<feature type="region of interest" description="Disordered" evidence="1">
    <location>
        <begin position="110"/>
        <end position="131"/>
    </location>
</feature>
<sequence length="275" mass="28512">MKRRDPLLWAALVAVLVVLASAEYHLAVACGFGTYVAAGVPAALDIYAIAALRARRDVLMVVAVLIAVNAASHLVEVGLLPVNVPLVVSVSAIAPLVLWRVHRLSESNADQSALPVPEPSAVRTELGPEPVPIEAEPAEPITVERATPVETAVVDAAPVGPVLGPWTPVAELAGGTGGTVIDLRLPKGYRAAGPLGGTEAEPAPEPVPPVVPPTGTGAADIETIDSSNTTFAARVGVVREWLREDPELTGTEIGTRLGVSDGYGRRLLRTARDDS</sequence>
<dbReference type="Proteomes" id="UP000595636">
    <property type="component" value="Chromosome"/>
</dbReference>
<gene>
    <name evidence="3" type="ORF">JEQ17_27555</name>
</gene>
<keyword evidence="2" id="KW-0472">Membrane</keyword>
<keyword evidence="2" id="KW-0812">Transmembrane</keyword>
<name>A0A7T7I8M6_9ACTN</name>
<dbReference type="RefSeq" id="WP_200397705.1">
    <property type="nucleotide sequence ID" value="NZ_CP066831.1"/>
</dbReference>
<evidence type="ECO:0008006" key="5">
    <source>
        <dbReference type="Google" id="ProtNLM"/>
    </source>
</evidence>
<proteinExistence type="predicted"/>
<accession>A0A7T7I8M6</accession>
<evidence type="ECO:0000256" key="2">
    <source>
        <dbReference type="SAM" id="Phobius"/>
    </source>
</evidence>
<feature type="transmembrane region" description="Helical" evidence="2">
    <location>
        <begin position="32"/>
        <end position="51"/>
    </location>
</feature>
<feature type="transmembrane region" description="Helical" evidence="2">
    <location>
        <begin position="81"/>
        <end position="99"/>
    </location>
</feature>
<keyword evidence="4" id="KW-1185">Reference proteome</keyword>